<evidence type="ECO:0000313" key="1">
    <source>
        <dbReference type="EMBL" id="KAK3797007.1"/>
    </source>
</evidence>
<organism evidence="1 2">
    <name type="scientific">Elysia crispata</name>
    <name type="common">lettuce slug</name>
    <dbReference type="NCBI Taxonomy" id="231223"/>
    <lineage>
        <taxon>Eukaryota</taxon>
        <taxon>Metazoa</taxon>
        <taxon>Spiralia</taxon>
        <taxon>Lophotrochozoa</taxon>
        <taxon>Mollusca</taxon>
        <taxon>Gastropoda</taxon>
        <taxon>Heterobranchia</taxon>
        <taxon>Euthyneura</taxon>
        <taxon>Panpulmonata</taxon>
        <taxon>Sacoglossa</taxon>
        <taxon>Placobranchoidea</taxon>
        <taxon>Plakobranchidae</taxon>
        <taxon>Elysia</taxon>
    </lineage>
</organism>
<comment type="caution">
    <text evidence="1">The sequence shown here is derived from an EMBL/GenBank/DDBJ whole genome shotgun (WGS) entry which is preliminary data.</text>
</comment>
<gene>
    <name evidence="1" type="ORF">RRG08_055063</name>
</gene>
<dbReference type="EMBL" id="JAWDGP010000819">
    <property type="protein sequence ID" value="KAK3797007.1"/>
    <property type="molecule type" value="Genomic_DNA"/>
</dbReference>
<reference evidence="1" key="1">
    <citation type="journal article" date="2023" name="G3 (Bethesda)">
        <title>A reference genome for the long-term kleptoplast-retaining sea slug Elysia crispata morphotype clarki.</title>
        <authorList>
            <person name="Eastman K.E."/>
            <person name="Pendleton A.L."/>
            <person name="Shaikh M.A."/>
            <person name="Suttiyut T."/>
            <person name="Ogas R."/>
            <person name="Tomko P."/>
            <person name="Gavelis G."/>
            <person name="Widhalm J.R."/>
            <person name="Wisecaver J.H."/>
        </authorList>
    </citation>
    <scope>NUCLEOTIDE SEQUENCE</scope>
    <source>
        <strain evidence="1">ECLA1</strain>
    </source>
</reference>
<dbReference type="AlphaFoldDB" id="A0AAE1B1W1"/>
<sequence length="86" mass="9706">MSSPCSSLGWTRLDQAQRGDQCPGAMSPWAMVWLHHPLCVQAYLDNYIKDLFSPVTFQITHDSHHSPLPGYRTLRIGVQSLGRLVK</sequence>
<evidence type="ECO:0000313" key="2">
    <source>
        <dbReference type="Proteomes" id="UP001283361"/>
    </source>
</evidence>
<keyword evidence="2" id="KW-1185">Reference proteome</keyword>
<name>A0AAE1B1W1_9GAST</name>
<proteinExistence type="predicted"/>
<protein>
    <submittedName>
        <fullName evidence="1">Uncharacterized protein</fullName>
    </submittedName>
</protein>
<dbReference type="Proteomes" id="UP001283361">
    <property type="component" value="Unassembled WGS sequence"/>
</dbReference>
<accession>A0AAE1B1W1</accession>